<name>U5IHX8_9DELT</name>
<reference evidence="2" key="1">
    <citation type="journal article" date="2013" name="Environ. Microbiol.">
        <title>Comparative genomic analysis of magnetotactic bacteria from the Deltaproteobacteria provides new insights into magnetite and greigite magnetosome genes required for magnetotaxis.</title>
        <authorList>
            <person name="Lefevre C.T."/>
            <person name="Trubitsyn D."/>
            <person name="Abreu F."/>
            <person name="Kolinko S."/>
            <person name="Jogler C."/>
            <person name="de Almeida L.G."/>
            <person name="de Vasconcelos A.T."/>
            <person name="Kube M."/>
            <person name="Reinhardt R."/>
            <person name="Lins U."/>
            <person name="Pignol D."/>
            <person name="Schuler D."/>
            <person name="Bazylinski D.A."/>
            <person name="Ginet N."/>
        </authorList>
    </citation>
    <scope>NUCLEOTIDE SEQUENCE</scope>
    <source>
        <strain evidence="2">ML-1</strain>
    </source>
</reference>
<evidence type="ECO:0008006" key="3">
    <source>
        <dbReference type="Google" id="ProtNLM"/>
    </source>
</evidence>
<sequence length="89" mass="9755">MPKYKQNDAARCRHCDADMEIVKVKSYSGKWAVWAVGGGVILSLVGGLFFGLLLIVAGIYMALADQVICACPQCGYHFKVHLPEKPRSL</sequence>
<keyword evidence="1" id="KW-0472">Membrane</keyword>
<dbReference type="AlphaFoldDB" id="U5IHX8"/>
<dbReference type="EMBL" id="JX869937">
    <property type="protein sequence ID" value="AFZ77029.1"/>
    <property type="molecule type" value="Genomic_DNA"/>
</dbReference>
<proteinExistence type="predicted"/>
<evidence type="ECO:0000256" key="1">
    <source>
        <dbReference type="SAM" id="Phobius"/>
    </source>
</evidence>
<accession>U5IHX8</accession>
<keyword evidence="1" id="KW-1133">Transmembrane helix</keyword>
<organism evidence="2">
    <name type="scientific">delta proteobacterium ML-1</name>
    <dbReference type="NCBI Taxonomy" id="947513"/>
    <lineage>
        <taxon>Bacteria</taxon>
        <taxon>Deltaproteobacteria</taxon>
    </lineage>
</organism>
<protein>
    <recommendedName>
        <fullName evidence="3">LITAF domain-containing protein</fullName>
    </recommendedName>
</protein>
<gene>
    <name evidence="2" type="ORF">ALPM_00220</name>
</gene>
<keyword evidence="1" id="KW-0812">Transmembrane</keyword>
<evidence type="ECO:0000313" key="2">
    <source>
        <dbReference type="EMBL" id="AFZ77029.1"/>
    </source>
</evidence>
<feature type="transmembrane region" description="Helical" evidence="1">
    <location>
        <begin position="31"/>
        <end position="63"/>
    </location>
</feature>